<proteinExistence type="predicted"/>
<dbReference type="AlphaFoldDB" id="A0A645DGX0"/>
<evidence type="ECO:0000313" key="1">
    <source>
        <dbReference type="EMBL" id="MPM88720.1"/>
    </source>
</evidence>
<sequence>MIRNYFARANLRRFLKRHILIAPWRAHHARYFRLHMPKRALYHIPDAIHHAHVQLRLIAELNFYSFVRHKFRLSRHDRFSGAALRKLVYDAHFDMLIFNIGYNEHIHEFFYKR</sequence>
<gene>
    <name evidence="1" type="ORF">SDC9_135824</name>
</gene>
<reference evidence="1" key="1">
    <citation type="submission" date="2019-08" db="EMBL/GenBank/DDBJ databases">
        <authorList>
            <person name="Kucharzyk K."/>
            <person name="Murdoch R.W."/>
            <person name="Higgins S."/>
            <person name="Loffler F."/>
        </authorList>
    </citation>
    <scope>NUCLEOTIDE SEQUENCE</scope>
</reference>
<comment type="caution">
    <text evidence="1">The sequence shown here is derived from an EMBL/GenBank/DDBJ whole genome shotgun (WGS) entry which is preliminary data.</text>
</comment>
<dbReference type="EMBL" id="VSSQ01036284">
    <property type="protein sequence ID" value="MPM88720.1"/>
    <property type="molecule type" value="Genomic_DNA"/>
</dbReference>
<protein>
    <submittedName>
        <fullName evidence="1">Uncharacterized protein</fullName>
    </submittedName>
</protein>
<organism evidence="1">
    <name type="scientific">bioreactor metagenome</name>
    <dbReference type="NCBI Taxonomy" id="1076179"/>
    <lineage>
        <taxon>unclassified sequences</taxon>
        <taxon>metagenomes</taxon>
        <taxon>ecological metagenomes</taxon>
    </lineage>
</organism>
<name>A0A645DGX0_9ZZZZ</name>
<accession>A0A645DGX0</accession>